<accession>A0A1Y2C312</accession>
<dbReference type="Pfam" id="PF13383">
    <property type="entry name" value="Methyltransf_22"/>
    <property type="match status" value="1"/>
</dbReference>
<organism evidence="2 3">
    <name type="scientific">Rhizoclosmatium globosum</name>
    <dbReference type="NCBI Taxonomy" id="329046"/>
    <lineage>
        <taxon>Eukaryota</taxon>
        <taxon>Fungi</taxon>
        <taxon>Fungi incertae sedis</taxon>
        <taxon>Chytridiomycota</taxon>
        <taxon>Chytridiomycota incertae sedis</taxon>
        <taxon>Chytridiomycetes</taxon>
        <taxon>Chytridiales</taxon>
        <taxon>Chytriomycetaceae</taxon>
        <taxon>Rhizoclosmatium</taxon>
    </lineage>
</organism>
<keyword evidence="3" id="KW-1185">Reference proteome</keyword>
<name>A0A1Y2C312_9FUNG</name>
<sequence>MNMKRLKLKTAKKSSDCRPIIPKVIPCPHWNFRHHLISVLSTIYYVPQVQIPSVSDISQTKSTNLNSLTKGISAVTWSRERTKQVMKIWDLADQVSAEEAAGMDAFGVYSLFPETYDCDRNYYKRIGGNDIDGGKWTCQEFFKPSENDCVAVSLGSFGQYEFEMSILNMTMGDCTVYTFDCTGTWEPPHPNIRQLPWCLGVDGIVDKRIYKSWHNITNDLGITHVDYFKIDIEGYEWVAMSSVLDDFAGPDYLHPAINFFRKFYSLGYQIAATEYNRESKPKGCCQEFTFVRVGM</sequence>
<dbReference type="OrthoDB" id="10006218at2759"/>
<comment type="caution">
    <text evidence="2">The sequence shown here is derived from an EMBL/GenBank/DDBJ whole genome shotgun (WGS) entry which is preliminary data.</text>
</comment>
<dbReference type="STRING" id="329046.A0A1Y2C312"/>
<dbReference type="InterPro" id="IPR025714">
    <property type="entry name" value="Methyltranfer_dom"/>
</dbReference>
<proteinExistence type="predicted"/>
<evidence type="ECO:0000259" key="1">
    <source>
        <dbReference type="Pfam" id="PF13383"/>
    </source>
</evidence>
<gene>
    <name evidence="2" type="ORF">BCR33DRAFT_718921</name>
</gene>
<reference evidence="2 3" key="1">
    <citation type="submission" date="2016-07" db="EMBL/GenBank/DDBJ databases">
        <title>Pervasive Adenine N6-methylation of Active Genes in Fungi.</title>
        <authorList>
            <consortium name="DOE Joint Genome Institute"/>
            <person name="Mondo S.J."/>
            <person name="Dannebaum R.O."/>
            <person name="Kuo R.C."/>
            <person name="Labutti K."/>
            <person name="Haridas S."/>
            <person name="Kuo A."/>
            <person name="Salamov A."/>
            <person name="Ahrendt S.R."/>
            <person name="Lipzen A."/>
            <person name="Sullivan W."/>
            <person name="Andreopoulos W.B."/>
            <person name="Clum A."/>
            <person name="Lindquist E."/>
            <person name="Daum C."/>
            <person name="Ramamoorthy G.K."/>
            <person name="Gryganskyi A."/>
            <person name="Culley D."/>
            <person name="Magnuson J.K."/>
            <person name="James T.Y."/>
            <person name="O'Malley M.A."/>
            <person name="Stajich J.E."/>
            <person name="Spatafora J.W."/>
            <person name="Visel A."/>
            <person name="Grigoriev I.V."/>
        </authorList>
    </citation>
    <scope>NUCLEOTIDE SEQUENCE [LARGE SCALE GENOMIC DNA]</scope>
    <source>
        <strain evidence="2 3">JEL800</strain>
    </source>
</reference>
<dbReference type="PANTHER" id="PTHR32026">
    <property type="entry name" value="METHYLTRANSFERASE-LIKE PROTEIN 24"/>
    <property type="match status" value="1"/>
</dbReference>
<dbReference type="Proteomes" id="UP000193642">
    <property type="component" value="Unassembled WGS sequence"/>
</dbReference>
<dbReference type="EMBL" id="MCGO01000032">
    <property type="protein sequence ID" value="ORY41277.1"/>
    <property type="molecule type" value="Genomic_DNA"/>
</dbReference>
<protein>
    <recommendedName>
        <fullName evidence="1">Methyltransferase domain-containing protein</fullName>
    </recommendedName>
</protein>
<dbReference type="InterPro" id="IPR026913">
    <property type="entry name" value="METTL24"/>
</dbReference>
<dbReference type="AlphaFoldDB" id="A0A1Y2C312"/>
<feature type="domain" description="Methyltransferase" evidence="1">
    <location>
        <begin position="108"/>
        <end position="241"/>
    </location>
</feature>
<dbReference type="PANTHER" id="PTHR32026:SF10">
    <property type="entry name" value="METHYLTRANSFERASE-LIKE PROTEIN 24-RELATED"/>
    <property type="match status" value="1"/>
</dbReference>
<evidence type="ECO:0000313" key="2">
    <source>
        <dbReference type="EMBL" id="ORY41277.1"/>
    </source>
</evidence>
<evidence type="ECO:0000313" key="3">
    <source>
        <dbReference type="Proteomes" id="UP000193642"/>
    </source>
</evidence>